<dbReference type="PANTHER" id="PTHR21368">
    <property type="entry name" value="50S RIBOSOMAL PROTEIN L9"/>
    <property type="match status" value="1"/>
</dbReference>
<evidence type="ECO:0000259" key="8">
    <source>
        <dbReference type="PROSITE" id="PS00651"/>
    </source>
</evidence>
<keyword evidence="4 7" id="KW-0689">Ribosomal protein</keyword>
<dbReference type="InterPro" id="IPR020070">
    <property type="entry name" value="Ribosomal_bL9_N"/>
</dbReference>
<name>A0A1G8WLR0_9BACT</name>
<dbReference type="Pfam" id="PF03948">
    <property type="entry name" value="Ribosomal_L9_C"/>
    <property type="match status" value="1"/>
</dbReference>
<dbReference type="InterPro" id="IPR036791">
    <property type="entry name" value="Ribosomal_bL9_C_sf"/>
</dbReference>
<evidence type="ECO:0000313" key="10">
    <source>
        <dbReference type="Proteomes" id="UP000198510"/>
    </source>
</evidence>
<organism evidence="9 10">
    <name type="scientific">Catalinimonas alkaloidigena</name>
    <dbReference type="NCBI Taxonomy" id="1075417"/>
    <lineage>
        <taxon>Bacteria</taxon>
        <taxon>Pseudomonadati</taxon>
        <taxon>Bacteroidota</taxon>
        <taxon>Cytophagia</taxon>
        <taxon>Cytophagales</taxon>
        <taxon>Catalimonadaceae</taxon>
        <taxon>Catalinimonas</taxon>
    </lineage>
</organism>
<dbReference type="HAMAP" id="MF_00503">
    <property type="entry name" value="Ribosomal_bL9"/>
    <property type="match status" value="1"/>
</dbReference>
<comment type="function">
    <text evidence="7">Binds to the 23S rRNA.</text>
</comment>
<comment type="similarity">
    <text evidence="1 7">Belongs to the bacterial ribosomal protein bL9 family.</text>
</comment>
<dbReference type="InterPro" id="IPR020069">
    <property type="entry name" value="Ribosomal_bL9_C"/>
</dbReference>
<evidence type="ECO:0000256" key="3">
    <source>
        <dbReference type="ARBA" id="ARBA00022884"/>
    </source>
</evidence>
<sequence length="147" mass="16273">MEVILKDDIKGLGYKNDVVTVKPGYGRNYLIPQGLAILANKSNRKVLEENMKQAAHKADKIRKDAEDIATAIGETKLQIPAKVGESGKIFGAVTPLQIADALKEKGYEVDRRKISFDSEVKSLGEYTATLLLHRDVHHTLNFEVVAE</sequence>
<dbReference type="GO" id="GO:0006412">
    <property type="term" value="P:translation"/>
    <property type="evidence" value="ECO:0007669"/>
    <property type="project" value="UniProtKB-UniRule"/>
</dbReference>
<dbReference type="OrthoDB" id="9788336at2"/>
<dbReference type="InterPro" id="IPR000244">
    <property type="entry name" value="Ribosomal_bL9"/>
</dbReference>
<dbReference type="RefSeq" id="WP_089677883.1">
    <property type="nucleotide sequence ID" value="NZ_FNFO01000001.1"/>
</dbReference>
<dbReference type="STRING" id="1075417.SAMN05421823_101120"/>
<dbReference type="Gene3D" id="3.40.5.10">
    <property type="entry name" value="Ribosomal protein L9, N-terminal domain"/>
    <property type="match status" value="1"/>
</dbReference>
<keyword evidence="5 7" id="KW-0687">Ribonucleoprotein</keyword>
<dbReference type="InterPro" id="IPR036935">
    <property type="entry name" value="Ribosomal_bL9_N_sf"/>
</dbReference>
<evidence type="ECO:0000313" key="9">
    <source>
        <dbReference type="EMBL" id="SDJ79036.1"/>
    </source>
</evidence>
<dbReference type="AlphaFoldDB" id="A0A1G8WLR0"/>
<dbReference type="GO" id="GO:1990904">
    <property type="term" value="C:ribonucleoprotein complex"/>
    <property type="evidence" value="ECO:0007669"/>
    <property type="project" value="UniProtKB-KW"/>
</dbReference>
<evidence type="ECO:0000256" key="5">
    <source>
        <dbReference type="ARBA" id="ARBA00023274"/>
    </source>
</evidence>
<proteinExistence type="inferred from homology"/>
<dbReference type="SUPFAM" id="SSF55653">
    <property type="entry name" value="Ribosomal protein L9 C-domain"/>
    <property type="match status" value="1"/>
</dbReference>
<feature type="domain" description="Ribosomal protein L9" evidence="8">
    <location>
        <begin position="13"/>
        <end position="40"/>
    </location>
</feature>
<dbReference type="GO" id="GO:0003735">
    <property type="term" value="F:structural constituent of ribosome"/>
    <property type="evidence" value="ECO:0007669"/>
    <property type="project" value="InterPro"/>
</dbReference>
<evidence type="ECO:0000256" key="7">
    <source>
        <dbReference type="HAMAP-Rule" id="MF_00503"/>
    </source>
</evidence>
<dbReference type="InterPro" id="IPR020594">
    <property type="entry name" value="Ribosomal_bL9_bac/chp"/>
</dbReference>
<dbReference type="GO" id="GO:0019843">
    <property type="term" value="F:rRNA binding"/>
    <property type="evidence" value="ECO:0007669"/>
    <property type="project" value="UniProtKB-UniRule"/>
</dbReference>
<evidence type="ECO:0000256" key="6">
    <source>
        <dbReference type="ARBA" id="ARBA00035292"/>
    </source>
</evidence>
<accession>A0A1G8WLR0</accession>
<keyword evidence="2 7" id="KW-0699">rRNA-binding</keyword>
<dbReference type="Proteomes" id="UP000198510">
    <property type="component" value="Unassembled WGS sequence"/>
</dbReference>
<dbReference type="SUPFAM" id="SSF55658">
    <property type="entry name" value="L9 N-domain-like"/>
    <property type="match status" value="1"/>
</dbReference>
<dbReference type="GO" id="GO:0005840">
    <property type="term" value="C:ribosome"/>
    <property type="evidence" value="ECO:0007669"/>
    <property type="project" value="UniProtKB-KW"/>
</dbReference>
<dbReference type="NCBIfam" id="TIGR00158">
    <property type="entry name" value="L9"/>
    <property type="match status" value="1"/>
</dbReference>
<keyword evidence="10" id="KW-1185">Reference proteome</keyword>
<dbReference type="InterPro" id="IPR009027">
    <property type="entry name" value="Ribosomal_bL9/RNase_H1_N"/>
</dbReference>
<dbReference type="Pfam" id="PF01281">
    <property type="entry name" value="Ribosomal_L9_N"/>
    <property type="match status" value="1"/>
</dbReference>
<gene>
    <name evidence="7" type="primary">rplI</name>
    <name evidence="9" type="ORF">SAMN05421823_101120</name>
</gene>
<protein>
    <recommendedName>
        <fullName evidence="6 7">Large ribosomal subunit protein bL9</fullName>
    </recommendedName>
</protein>
<evidence type="ECO:0000256" key="1">
    <source>
        <dbReference type="ARBA" id="ARBA00010605"/>
    </source>
</evidence>
<dbReference type="PROSITE" id="PS00651">
    <property type="entry name" value="RIBOSOMAL_L9"/>
    <property type="match status" value="1"/>
</dbReference>
<evidence type="ECO:0000256" key="2">
    <source>
        <dbReference type="ARBA" id="ARBA00022730"/>
    </source>
</evidence>
<dbReference type="EMBL" id="FNFO01000001">
    <property type="protein sequence ID" value="SDJ79036.1"/>
    <property type="molecule type" value="Genomic_DNA"/>
</dbReference>
<evidence type="ECO:0000256" key="4">
    <source>
        <dbReference type="ARBA" id="ARBA00022980"/>
    </source>
</evidence>
<keyword evidence="3 7" id="KW-0694">RNA-binding</keyword>
<dbReference type="Gene3D" id="3.10.430.100">
    <property type="entry name" value="Ribosomal protein L9, C-terminal domain"/>
    <property type="match status" value="1"/>
</dbReference>
<reference evidence="9 10" key="1">
    <citation type="submission" date="2016-10" db="EMBL/GenBank/DDBJ databases">
        <authorList>
            <person name="de Groot N.N."/>
        </authorList>
    </citation>
    <scope>NUCLEOTIDE SEQUENCE [LARGE SCALE GENOMIC DNA]</scope>
    <source>
        <strain evidence="9 10">DSM 25186</strain>
    </source>
</reference>